<reference evidence="2 3" key="1">
    <citation type="submission" date="2018-06" db="EMBL/GenBank/DDBJ databases">
        <title>Genomic Encyclopedia of Type Strains, Phase IV (KMG-IV): sequencing the most valuable type-strain genomes for metagenomic binning, comparative biology and taxonomic classification.</title>
        <authorList>
            <person name="Goeker M."/>
        </authorList>
    </citation>
    <scope>NUCLEOTIDE SEQUENCE [LARGE SCALE GENOMIC DNA]</scope>
    <source>
        <strain evidence="2 3">DSM 15140</strain>
    </source>
</reference>
<dbReference type="Gene3D" id="6.10.140.1110">
    <property type="match status" value="1"/>
</dbReference>
<name>A0A366EH89_9BACI</name>
<organism evidence="2 3">
    <name type="scientific">Paraliobacillus ryukyuensis</name>
    <dbReference type="NCBI Taxonomy" id="200904"/>
    <lineage>
        <taxon>Bacteria</taxon>
        <taxon>Bacillati</taxon>
        <taxon>Bacillota</taxon>
        <taxon>Bacilli</taxon>
        <taxon>Bacillales</taxon>
        <taxon>Bacillaceae</taxon>
        <taxon>Paraliobacillus</taxon>
    </lineage>
</organism>
<evidence type="ECO:0000313" key="2">
    <source>
        <dbReference type="EMBL" id="RBP01821.1"/>
    </source>
</evidence>
<evidence type="ECO:0000313" key="3">
    <source>
        <dbReference type="Proteomes" id="UP000252254"/>
    </source>
</evidence>
<evidence type="ECO:0000256" key="1">
    <source>
        <dbReference type="SAM" id="Coils"/>
    </source>
</evidence>
<dbReference type="OrthoDB" id="2375961at2"/>
<dbReference type="STRING" id="200904.GCA_900168775_01546"/>
<dbReference type="InterPro" id="IPR021297">
    <property type="entry name" value="YlqD"/>
</dbReference>
<proteinExistence type="predicted"/>
<gene>
    <name evidence="2" type="ORF">DES48_101565</name>
</gene>
<dbReference type="Pfam" id="PF11068">
    <property type="entry name" value="YlqD"/>
    <property type="match status" value="1"/>
</dbReference>
<comment type="caution">
    <text evidence="2">The sequence shown here is derived from an EMBL/GenBank/DDBJ whole genome shotgun (WGS) entry which is preliminary data.</text>
</comment>
<dbReference type="EMBL" id="QNRI01000001">
    <property type="protein sequence ID" value="RBP01821.1"/>
    <property type="molecule type" value="Genomic_DNA"/>
</dbReference>
<dbReference type="Proteomes" id="UP000252254">
    <property type="component" value="Unassembled WGS sequence"/>
</dbReference>
<keyword evidence="3" id="KW-1185">Reference proteome</keyword>
<feature type="coiled-coil region" evidence="1">
    <location>
        <begin position="15"/>
        <end position="49"/>
    </location>
</feature>
<dbReference type="RefSeq" id="WP_113866652.1">
    <property type="nucleotide sequence ID" value="NZ_BAABQN010000001.1"/>
</dbReference>
<sequence length="132" mass="15832">MQIIKKVKVKQIITEASKTVLLQKFQNRIQKLEQEIQQLKFEQKKLEHQHKLNRQKVIVKFKQELDKRTENIRFWQNQLEQIHTLPLESEIFEREVDALTEVEVGTKWDNIMTEQVIVIKDGTVIRIDEVGE</sequence>
<keyword evidence="1" id="KW-0175">Coiled coil</keyword>
<accession>A0A366EH89</accession>
<dbReference type="AlphaFoldDB" id="A0A366EH89"/>
<protein>
    <submittedName>
        <fullName evidence="2">YlqD protein</fullName>
    </submittedName>
</protein>